<dbReference type="GO" id="GO:0019287">
    <property type="term" value="P:isopentenyl diphosphate biosynthetic process, mevalonate pathway"/>
    <property type="evidence" value="ECO:0007669"/>
    <property type="project" value="UniProtKB-UniPathway"/>
</dbReference>
<evidence type="ECO:0000313" key="15">
    <source>
        <dbReference type="EMBL" id="QIS08787.1"/>
    </source>
</evidence>
<dbReference type="EMBL" id="CP046172">
    <property type="protein sequence ID" value="QIS08787.1"/>
    <property type="molecule type" value="Genomic_DNA"/>
</dbReference>
<feature type="domain" description="GHMP kinase C-terminal" evidence="14">
    <location>
        <begin position="250"/>
        <end position="330"/>
    </location>
</feature>
<evidence type="ECO:0000256" key="5">
    <source>
        <dbReference type="ARBA" id="ARBA00022516"/>
    </source>
</evidence>
<dbReference type="GO" id="GO:0005829">
    <property type="term" value="C:cytosol"/>
    <property type="evidence" value="ECO:0007669"/>
    <property type="project" value="TreeGrafter"/>
</dbReference>
<dbReference type="UniPathway" id="UPA00057">
    <property type="reaction ID" value="UER00098"/>
</dbReference>
<keyword evidence="8 15" id="KW-0418">Kinase</keyword>
<dbReference type="InterPro" id="IPR014721">
    <property type="entry name" value="Ribsml_uS5_D2-typ_fold_subgr"/>
</dbReference>
<evidence type="ECO:0000256" key="3">
    <source>
        <dbReference type="ARBA" id="ARBA00012103"/>
    </source>
</evidence>
<keyword evidence="11" id="KW-0443">Lipid metabolism</keyword>
<gene>
    <name evidence="15" type="primary">mvk</name>
    <name evidence="15" type="ORF">F5544_04365</name>
</gene>
<dbReference type="SUPFAM" id="SSF55060">
    <property type="entry name" value="GHMP Kinase, C-terminal domain"/>
    <property type="match status" value="1"/>
</dbReference>
<sequence length="343" mass="34638">MPADKPLPTALPHGGEIGRCGIGAAHGKVIVAGEHTVVHGTPAIAIPLTAVTVEVSVHPACDRCDAPEDAPAALDAGAGFECRFTVDGSTHEVHGLRGAATAVRAAWGKWGMVGTAMDVVVRCGIPPGRGLGSSAACTTAVLRAMADLYSRPIDPDTLYEWVQRGEHLAHGRASGVDARAVLASTPIWFQQGAARPIEIAVAARWVIADSGHGADTRTAVAWVRDVLDHDPARAQRLLARATALVEAASADLAAGRLTALGRGLVDCQGLLSELGVSTPVLDHLIAAALDAGALGAKLTGGGLGGCVIALAGPGPQAPAELAAALRAAGAARTWCVTGGGDCW</sequence>
<dbReference type="GO" id="GO:0005524">
    <property type="term" value="F:ATP binding"/>
    <property type="evidence" value="ECO:0007669"/>
    <property type="project" value="UniProtKB-KW"/>
</dbReference>
<dbReference type="InterPro" id="IPR006203">
    <property type="entry name" value="GHMP_knse_ATP-bd_CS"/>
</dbReference>
<evidence type="ECO:0000256" key="12">
    <source>
        <dbReference type="ARBA" id="ARBA00029438"/>
    </source>
</evidence>
<evidence type="ECO:0000256" key="11">
    <source>
        <dbReference type="ARBA" id="ARBA00023098"/>
    </source>
</evidence>
<protein>
    <recommendedName>
        <fullName evidence="3">mevalonate kinase</fullName>
        <ecNumber evidence="3">2.7.1.36</ecNumber>
    </recommendedName>
</protein>
<keyword evidence="16" id="KW-1185">Reference proteome</keyword>
<keyword evidence="6 15" id="KW-0808">Transferase</keyword>
<proteinExistence type="inferred from homology"/>
<comment type="similarity">
    <text evidence="2">Belongs to the GHMP kinase family. Mevalonate kinase subfamily.</text>
</comment>
<dbReference type="InterPro" id="IPR006204">
    <property type="entry name" value="GHMP_kinase_N_dom"/>
</dbReference>
<evidence type="ECO:0000259" key="14">
    <source>
        <dbReference type="Pfam" id="PF08544"/>
    </source>
</evidence>
<dbReference type="Gene3D" id="3.30.70.890">
    <property type="entry name" value="GHMP kinase, C-terminal domain"/>
    <property type="match status" value="1"/>
</dbReference>
<keyword evidence="4" id="KW-0963">Cytoplasm</keyword>
<dbReference type="InterPro" id="IPR020568">
    <property type="entry name" value="Ribosomal_Su5_D2-typ_SF"/>
</dbReference>
<dbReference type="PANTHER" id="PTHR43290">
    <property type="entry name" value="MEVALONATE KINASE"/>
    <property type="match status" value="1"/>
</dbReference>
<evidence type="ECO:0000256" key="1">
    <source>
        <dbReference type="ARBA" id="ARBA00004496"/>
    </source>
</evidence>
<evidence type="ECO:0000313" key="16">
    <source>
        <dbReference type="Proteomes" id="UP000503540"/>
    </source>
</evidence>
<dbReference type="SUPFAM" id="SSF54211">
    <property type="entry name" value="Ribosomal protein S5 domain 2-like"/>
    <property type="match status" value="1"/>
</dbReference>
<accession>A0A6G9Y6S7</accession>
<dbReference type="Pfam" id="PF00288">
    <property type="entry name" value="GHMP_kinases_N"/>
    <property type="match status" value="1"/>
</dbReference>
<dbReference type="EC" id="2.7.1.36" evidence="3"/>
<dbReference type="InterPro" id="IPR006205">
    <property type="entry name" value="Mev_gal_kin"/>
</dbReference>
<dbReference type="PRINTS" id="PR00959">
    <property type="entry name" value="MEVGALKINASE"/>
</dbReference>
<keyword evidence="5" id="KW-0444">Lipid biosynthesis</keyword>
<dbReference type="Gene3D" id="3.30.230.10">
    <property type="match status" value="1"/>
</dbReference>
<dbReference type="Pfam" id="PF08544">
    <property type="entry name" value="GHMP_kinases_C"/>
    <property type="match status" value="1"/>
</dbReference>
<name>A0A6G9Y6S7_9NOCA</name>
<evidence type="ECO:0000256" key="10">
    <source>
        <dbReference type="ARBA" id="ARBA00022842"/>
    </source>
</evidence>
<evidence type="ECO:0000259" key="13">
    <source>
        <dbReference type="Pfam" id="PF00288"/>
    </source>
</evidence>
<evidence type="ECO:0000256" key="9">
    <source>
        <dbReference type="ARBA" id="ARBA00022840"/>
    </source>
</evidence>
<dbReference type="Proteomes" id="UP000503540">
    <property type="component" value="Chromosome"/>
</dbReference>
<comment type="subcellular location">
    <subcellularLocation>
        <location evidence="1">Cytoplasm</location>
    </subcellularLocation>
</comment>
<evidence type="ECO:0000256" key="8">
    <source>
        <dbReference type="ARBA" id="ARBA00022777"/>
    </source>
</evidence>
<dbReference type="NCBIfam" id="TIGR00549">
    <property type="entry name" value="mevalon_kin"/>
    <property type="match status" value="1"/>
</dbReference>
<keyword evidence="9" id="KW-0067">ATP-binding</keyword>
<keyword evidence="10" id="KW-0460">Magnesium</keyword>
<dbReference type="PROSITE" id="PS00627">
    <property type="entry name" value="GHMP_KINASES_ATP"/>
    <property type="match status" value="1"/>
</dbReference>
<dbReference type="InterPro" id="IPR013750">
    <property type="entry name" value="GHMP_kinase_C_dom"/>
</dbReference>
<reference evidence="15 16" key="1">
    <citation type="journal article" date="2019" name="ACS Chem. Biol.">
        <title>Identification and Mobilization of a Cryptic Antibiotic Biosynthesis Gene Locus from a Human-Pathogenic Nocardia Isolate.</title>
        <authorList>
            <person name="Herisse M."/>
            <person name="Ishida K."/>
            <person name="Porter J.L."/>
            <person name="Howden B."/>
            <person name="Hertweck C."/>
            <person name="Stinear T.P."/>
            <person name="Pidot S.J."/>
        </authorList>
    </citation>
    <scope>NUCLEOTIDE SEQUENCE [LARGE SCALE GENOMIC DNA]</scope>
    <source>
        <strain evidence="15 16">AUSMDU00012717</strain>
    </source>
</reference>
<evidence type="ECO:0000256" key="4">
    <source>
        <dbReference type="ARBA" id="ARBA00022490"/>
    </source>
</evidence>
<keyword evidence="7" id="KW-0547">Nucleotide-binding</keyword>
<dbReference type="KEGG" id="nah:F5544_04365"/>
<evidence type="ECO:0000256" key="2">
    <source>
        <dbReference type="ARBA" id="ARBA00006495"/>
    </source>
</evidence>
<dbReference type="AlphaFoldDB" id="A0A6G9Y6S7"/>
<dbReference type="InterPro" id="IPR036554">
    <property type="entry name" value="GHMP_kinase_C_sf"/>
</dbReference>
<evidence type="ECO:0000256" key="6">
    <source>
        <dbReference type="ARBA" id="ARBA00022679"/>
    </source>
</evidence>
<dbReference type="GO" id="GO:0004496">
    <property type="term" value="F:mevalonate kinase activity"/>
    <property type="evidence" value="ECO:0007669"/>
    <property type="project" value="UniProtKB-EC"/>
</dbReference>
<dbReference type="RefSeq" id="WP_167471980.1">
    <property type="nucleotide sequence ID" value="NZ_CP046172.1"/>
</dbReference>
<dbReference type="PANTHER" id="PTHR43290:SF2">
    <property type="entry name" value="MEVALONATE KINASE"/>
    <property type="match status" value="1"/>
</dbReference>
<organism evidence="15 16">
    <name type="scientific">Nocardia arthritidis</name>
    <dbReference type="NCBI Taxonomy" id="228602"/>
    <lineage>
        <taxon>Bacteria</taxon>
        <taxon>Bacillati</taxon>
        <taxon>Actinomycetota</taxon>
        <taxon>Actinomycetes</taxon>
        <taxon>Mycobacteriales</taxon>
        <taxon>Nocardiaceae</taxon>
        <taxon>Nocardia</taxon>
    </lineage>
</organism>
<comment type="pathway">
    <text evidence="12">Isoprenoid biosynthesis; isopentenyl diphosphate biosynthesis via mevalonate pathway; isopentenyl diphosphate from (R)-mevalonate: step 1/3.</text>
</comment>
<feature type="domain" description="GHMP kinase N-terminal" evidence="13">
    <location>
        <begin position="98"/>
        <end position="181"/>
    </location>
</feature>
<evidence type="ECO:0000256" key="7">
    <source>
        <dbReference type="ARBA" id="ARBA00022741"/>
    </source>
</evidence>